<gene>
    <name evidence="2" type="ORF">E2C01_031432</name>
</gene>
<reference evidence="2 3" key="1">
    <citation type="submission" date="2019-05" db="EMBL/GenBank/DDBJ databases">
        <title>Another draft genome of Portunus trituberculatus and its Hox gene families provides insights of decapod evolution.</title>
        <authorList>
            <person name="Jeong J.-H."/>
            <person name="Song I."/>
            <person name="Kim S."/>
            <person name="Choi T."/>
            <person name="Kim D."/>
            <person name="Ryu S."/>
            <person name="Kim W."/>
        </authorList>
    </citation>
    <scope>NUCLEOTIDE SEQUENCE [LARGE SCALE GENOMIC DNA]</scope>
    <source>
        <tissue evidence="2">Muscle</tissue>
    </source>
</reference>
<feature type="region of interest" description="Disordered" evidence="1">
    <location>
        <begin position="1"/>
        <end position="24"/>
    </location>
</feature>
<dbReference type="EMBL" id="VSRR010003928">
    <property type="protein sequence ID" value="MPC37937.1"/>
    <property type="molecule type" value="Genomic_DNA"/>
</dbReference>
<keyword evidence="3" id="KW-1185">Reference proteome</keyword>
<evidence type="ECO:0000313" key="2">
    <source>
        <dbReference type="EMBL" id="MPC37937.1"/>
    </source>
</evidence>
<protein>
    <submittedName>
        <fullName evidence="2">Uncharacterized protein</fullName>
    </submittedName>
</protein>
<comment type="caution">
    <text evidence="2">The sequence shown here is derived from an EMBL/GenBank/DDBJ whole genome shotgun (WGS) entry which is preliminary data.</text>
</comment>
<dbReference type="AlphaFoldDB" id="A0A5B7EXN4"/>
<dbReference type="Proteomes" id="UP000324222">
    <property type="component" value="Unassembled WGS sequence"/>
</dbReference>
<organism evidence="2 3">
    <name type="scientific">Portunus trituberculatus</name>
    <name type="common">Swimming crab</name>
    <name type="synonym">Neptunus trituberculatus</name>
    <dbReference type="NCBI Taxonomy" id="210409"/>
    <lineage>
        <taxon>Eukaryota</taxon>
        <taxon>Metazoa</taxon>
        <taxon>Ecdysozoa</taxon>
        <taxon>Arthropoda</taxon>
        <taxon>Crustacea</taxon>
        <taxon>Multicrustacea</taxon>
        <taxon>Malacostraca</taxon>
        <taxon>Eumalacostraca</taxon>
        <taxon>Eucarida</taxon>
        <taxon>Decapoda</taxon>
        <taxon>Pleocyemata</taxon>
        <taxon>Brachyura</taxon>
        <taxon>Eubrachyura</taxon>
        <taxon>Portunoidea</taxon>
        <taxon>Portunidae</taxon>
        <taxon>Portuninae</taxon>
        <taxon>Portunus</taxon>
    </lineage>
</organism>
<evidence type="ECO:0000256" key="1">
    <source>
        <dbReference type="SAM" id="MobiDB-lite"/>
    </source>
</evidence>
<sequence>MRAGSEQATKQPSERASEQSGRAGRRARVKEYKVWSFRFIIHDWPGSSPAHARCTFLRTLSSPALLPAQSFILVVWMSATQPVKGSCSVKQAITLIAATDTLQQPPPRPIAANPPVLPFLPFPAPAYTASRCPRVSPRAGHLSPVVVVAAARTLEVAPDCTQLPASSPNPPRGSKRICPLTPGVIKLCMKAVCGGGWPPLWRAAGRSRVAGSGARDASMELLLA</sequence>
<feature type="compositionally biased region" description="Polar residues" evidence="1">
    <location>
        <begin position="1"/>
        <end position="11"/>
    </location>
</feature>
<proteinExistence type="predicted"/>
<evidence type="ECO:0000313" key="3">
    <source>
        <dbReference type="Proteomes" id="UP000324222"/>
    </source>
</evidence>
<accession>A0A5B7EXN4</accession>
<name>A0A5B7EXN4_PORTR</name>